<dbReference type="AlphaFoldDB" id="A0A2U2XFG7"/>
<dbReference type="InterPro" id="IPR045800">
    <property type="entry name" value="HMBD"/>
</dbReference>
<keyword evidence="4" id="KW-1185">Reference proteome</keyword>
<dbReference type="PROSITE" id="PS51257">
    <property type="entry name" value="PROKAR_LIPOPROTEIN"/>
    <property type="match status" value="1"/>
</dbReference>
<evidence type="ECO:0000313" key="4">
    <source>
        <dbReference type="Proteomes" id="UP000245370"/>
    </source>
</evidence>
<dbReference type="Proteomes" id="UP000245370">
    <property type="component" value="Unassembled WGS sequence"/>
</dbReference>
<dbReference type="Pfam" id="PF19335">
    <property type="entry name" value="HMBD"/>
    <property type="match status" value="1"/>
</dbReference>
<feature type="chain" id="PRO_5015552347" description="Heavy metal binding domain-containing protein" evidence="1">
    <location>
        <begin position="25"/>
        <end position="70"/>
    </location>
</feature>
<keyword evidence="1" id="KW-0732">Signal</keyword>
<name>A0A2U2XFG7_9FLAO</name>
<sequence>MKKAKILMATGMFFLAGMMFTACGSEGTETQEQTAEKAVYQCPMDCEDGKTYEEEGQCPLCEMDLQVIDA</sequence>
<evidence type="ECO:0000256" key="1">
    <source>
        <dbReference type="SAM" id="SignalP"/>
    </source>
</evidence>
<reference evidence="3 4" key="2">
    <citation type="submission" date="2018-05" db="EMBL/GenBank/DDBJ databases">
        <authorList>
            <person name="Lanie J.A."/>
            <person name="Ng W.-L."/>
            <person name="Kazmierczak K.M."/>
            <person name="Andrzejewski T.M."/>
            <person name="Davidsen T.M."/>
            <person name="Wayne K.J."/>
            <person name="Tettelin H."/>
            <person name="Glass J.I."/>
            <person name="Rusch D."/>
            <person name="Podicherti R."/>
            <person name="Tsui H.-C.T."/>
            <person name="Winkler M.E."/>
        </authorList>
    </citation>
    <scope>NUCLEOTIDE SEQUENCE [LARGE SCALE GENOMIC DNA]</scope>
    <source>
        <strain evidence="3 4">C305</strain>
    </source>
</reference>
<gene>
    <name evidence="3" type="ORF">DIT68_04225</name>
</gene>
<evidence type="ECO:0000259" key="2">
    <source>
        <dbReference type="Pfam" id="PF19335"/>
    </source>
</evidence>
<organism evidence="3 4">
    <name type="scientific">Brumimicrobium oceani</name>
    <dbReference type="NCBI Taxonomy" id="2100725"/>
    <lineage>
        <taxon>Bacteria</taxon>
        <taxon>Pseudomonadati</taxon>
        <taxon>Bacteroidota</taxon>
        <taxon>Flavobacteriia</taxon>
        <taxon>Flavobacteriales</taxon>
        <taxon>Crocinitomicaceae</taxon>
        <taxon>Brumimicrobium</taxon>
    </lineage>
</organism>
<proteinExistence type="predicted"/>
<comment type="caution">
    <text evidence="3">The sequence shown here is derived from an EMBL/GenBank/DDBJ whole genome shotgun (WGS) entry which is preliminary data.</text>
</comment>
<feature type="signal peptide" evidence="1">
    <location>
        <begin position="1"/>
        <end position="24"/>
    </location>
</feature>
<dbReference type="OrthoDB" id="1523860at2"/>
<dbReference type="GO" id="GO:0046872">
    <property type="term" value="F:metal ion binding"/>
    <property type="evidence" value="ECO:0007669"/>
    <property type="project" value="InterPro"/>
</dbReference>
<reference evidence="3 4" key="1">
    <citation type="submission" date="2018-05" db="EMBL/GenBank/DDBJ databases">
        <title>Brumimicrobium oceani sp. nov., isolated from coastal sediment.</title>
        <authorList>
            <person name="Kou Y."/>
        </authorList>
    </citation>
    <scope>NUCLEOTIDE SEQUENCE [LARGE SCALE GENOMIC DNA]</scope>
    <source>
        <strain evidence="3 4">C305</strain>
    </source>
</reference>
<accession>A0A2U2XFG7</accession>
<evidence type="ECO:0000313" key="3">
    <source>
        <dbReference type="EMBL" id="PWH86451.1"/>
    </source>
</evidence>
<feature type="domain" description="Heavy metal binding" evidence="2">
    <location>
        <begin position="39"/>
        <end position="66"/>
    </location>
</feature>
<dbReference type="EMBL" id="QFRJ01000002">
    <property type="protein sequence ID" value="PWH86451.1"/>
    <property type="molecule type" value="Genomic_DNA"/>
</dbReference>
<dbReference type="RefSeq" id="WP_109358562.1">
    <property type="nucleotide sequence ID" value="NZ_QFRJ01000002.1"/>
</dbReference>
<protein>
    <recommendedName>
        <fullName evidence="2">Heavy metal binding domain-containing protein</fullName>
    </recommendedName>
</protein>